<proteinExistence type="predicted"/>
<dbReference type="RefSeq" id="WP_069945431.1">
    <property type="nucleotide sequence ID" value="NZ_MIPW01000041.1"/>
</dbReference>
<accession>A0AB36FQE3</accession>
<gene>
    <name evidence="2" type="ORF">BFV95_4958</name>
</gene>
<dbReference type="AlphaFoldDB" id="A0AB36FQE3"/>
<protein>
    <recommendedName>
        <fullName evidence="4">LPP20 lipoprotein</fullName>
    </recommendedName>
</protein>
<keyword evidence="3" id="KW-1185">Reference proteome</keyword>
<feature type="chain" id="PRO_5044212683" description="LPP20 lipoprotein" evidence="1">
    <location>
        <begin position="20"/>
        <end position="328"/>
    </location>
</feature>
<evidence type="ECO:0000313" key="3">
    <source>
        <dbReference type="Proteomes" id="UP000095392"/>
    </source>
</evidence>
<evidence type="ECO:0000256" key="1">
    <source>
        <dbReference type="SAM" id="SignalP"/>
    </source>
</evidence>
<keyword evidence="1" id="KW-0732">Signal</keyword>
<name>A0AB36FQE3_ALTMA</name>
<evidence type="ECO:0008006" key="4">
    <source>
        <dbReference type="Google" id="ProtNLM"/>
    </source>
</evidence>
<comment type="caution">
    <text evidence="2">The sequence shown here is derived from an EMBL/GenBank/DDBJ whole genome shotgun (WGS) entry which is preliminary data.</text>
</comment>
<organism evidence="2 3">
    <name type="scientific">Alteromonas macleodii</name>
    <name type="common">Pseudoalteromonas macleodii</name>
    <dbReference type="NCBI Taxonomy" id="28108"/>
    <lineage>
        <taxon>Bacteria</taxon>
        <taxon>Pseudomonadati</taxon>
        <taxon>Pseudomonadota</taxon>
        <taxon>Gammaproteobacteria</taxon>
        <taxon>Alteromonadales</taxon>
        <taxon>Alteromonadaceae</taxon>
        <taxon>Alteromonas/Salinimonas group</taxon>
        <taxon>Alteromonas</taxon>
    </lineage>
</organism>
<feature type="signal peptide" evidence="1">
    <location>
        <begin position="1"/>
        <end position="19"/>
    </location>
</feature>
<reference evidence="2 3" key="1">
    <citation type="submission" date="2016-09" db="EMBL/GenBank/DDBJ databases">
        <title>Draft Genome Sequence of four Alteromonas macleodii strains isolated from copper coupons and grown long-term at elevated copper levels.</title>
        <authorList>
            <person name="Cusick K."/>
            <person name="Dale J."/>
            <person name="Little B."/>
            <person name="Biffinger J."/>
        </authorList>
    </citation>
    <scope>NUCLEOTIDE SEQUENCE [LARGE SCALE GENOMIC DNA]</scope>
    <source>
        <strain evidence="2 3">KCP01</strain>
    </source>
</reference>
<evidence type="ECO:0000313" key="2">
    <source>
        <dbReference type="EMBL" id="OES23873.1"/>
    </source>
</evidence>
<sequence length="328" mass="35518">MTRLFLILLFLIFPFKTHANFGFGPCCSGYTCGIIPCDSSCAGKAFNKFGTKASQLLNSINSTSGELSVSGAEASAAVTEMYSSLATSYQANHESKITALDGVTLKVELAQSGVSKSVTTFFEALVSEFVNALKLQSKLKSVHDNSNSYSALANPAFNGLLISAAPDLKAALVDKQSFQYETNKKLNAINSITSKLYGSSKSKIALKKSLGSLELDFDMLAVSEDGQHTFSNLQMLERTKSNKYSTHTASYLVSNQVKSEAELSLSSYLNSFSISPLIDSDLAGNTYSLSKSGLERQLIATNQLSNTLFKQYLETLKVRRKEIVEGLK</sequence>
<dbReference type="Proteomes" id="UP000095392">
    <property type="component" value="Unassembled WGS sequence"/>
</dbReference>
<dbReference type="EMBL" id="MIPY01000076">
    <property type="protein sequence ID" value="OES23873.1"/>
    <property type="molecule type" value="Genomic_DNA"/>
</dbReference>